<name>A0AAV2P7M8_9HYME</name>
<evidence type="ECO:0000256" key="1">
    <source>
        <dbReference type="SAM" id="MobiDB-lite"/>
    </source>
</evidence>
<keyword evidence="3" id="KW-1185">Reference proteome</keyword>
<dbReference type="Proteomes" id="UP001497644">
    <property type="component" value="Chromosome 8"/>
</dbReference>
<reference evidence="2" key="1">
    <citation type="submission" date="2024-04" db="EMBL/GenBank/DDBJ databases">
        <authorList>
            <consortium name="Molecular Ecology Group"/>
        </authorList>
    </citation>
    <scope>NUCLEOTIDE SEQUENCE</scope>
</reference>
<proteinExistence type="predicted"/>
<feature type="region of interest" description="Disordered" evidence="1">
    <location>
        <begin position="323"/>
        <end position="345"/>
    </location>
</feature>
<feature type="region of interest" description="Disordered" evidence="1">
    <location>
        <begin position="1"/>
        <end position="24"/>
    </location>
</feature>
<feature type="compositionally biased region" description="Polar residues" evidence="1">
    <location>
        <begin position="323"/>
        <end position="339"/>
    </location>
</feature>
<dbReference type="AlphaFoldDB" id="A0AAV2P7M8"/>
<protein>
    <recommendedName>
        <fullName evidence="4">Gag-like protein</fullName>
    </recommendedName>
</protein>
<gene>
    <name evidence="2" type="ORF">LPLAT_LOCUS12980</name>
</gene>
<dbReference type="EMBL" id="OZ034831">
    <property type="protein sequence ID" value="CAL1687761.1"/>
    <property type="molecule type" value="Genomic_DNA"/>
</dbReference>
<evidence type="ECO:0000313" key="2">
    <source>
        <dbReference type="EMBL" id="CAL1687761.1"/>
    </source>
</evidence>
<accession>A0AAV2P7M8</accession>
<sequence>MEEVANSSVQSKIEENNQTDKTNLNLTSHNNEVPAMQEDALFTCSLYISRAGGLPDQGHTIQGCELLRSHLEEAIIASEPLSTWRVSETPCGLIAAFVRENDAEKLLQRGDLARVFGRPVQVARFSARDSGYRQAVLLKDVPWAIPLQDINSALAKQGIVAGNVERSRHLVRVEVFDAGHYEALLRQGLDFFEVARFNAIPERWWRGGGSTACSSGISSRCALADYGNNSPETSNAPQTADGVLQCYRCQGFWHVAANCRHLPRCVRCGEPHSVEFCPRPRNNPICCHCSGPHHAGYRQCPVRLQLSNATPVSITLSTTRTGGQYPTGAANKSNTSCHSLRQGHC</sequence>
<organism evidence="2 3">
    <name type="scientific">Lasius platythorax</name>
    <dbReference type="NCBI Taxonomy" id="488582"/>
    <lineage>
        <taxon>Eukaryota</taxon>
        <taxon>Metazoa</taxon>
        <taxon>Ecdysozoa</taxon>
        <taxon>Arthropoda</taxon>
        <taxon>Hexapoda</taxon>
        <taxon>Insecta</taxon>
        <taxon>Pterygota</taxon>
        <taxon>Neoptera</taxon>
        <taxon>Endopterygota</taxon>
        <taxon>Hymenoptera</taxon>
        <taxon>Apocrita</taxon>
        <taxon>Aculeata</taxon>
        <taxon>Formicoidea</taxon>
        <taxon>Formicidae</taxon>
        <taxon>Formicinae</taxon>
        <taxon>Lasius</taxon>
        <taxon>Lasius</taxon>
    </lineage>
</organism>
<evidence type="ECO:0008006" key="4">
    <source>
        <dbReference type="Google" id="ProtNLM"/>
    </source>
</evidence>
<feature type="compositionally biased region" description="Polar residues" evidence="1">
    <location>
        <begin position="1"/>
        <end position="11"/>
    </location>
</feature>
<evidence type="ECO:0000313" key="3">
    <source>
        <dbReference type="Proteomes" id="UP001497644"/>
    </source>
</evidence>